<comment type="caution">
    <text evidence="2">The sequence shown here is derived from an EMBL/GenBank/DDBJ whole genome shotgun (WGS) entry which is preliminary data.</text>
</comment>
<evidence type="ECO:0000313" key="3">
    <source>
        <dbReference type="Proteomes" id="UP000324800"/>
    </source>
</evidence>
<accession>A0A5J4TI71</accession>
<evidence type="ECO:0000256" key="1">
    <source>
        <dbReference type="SAM" id="MobiDB-lite"/>
    </source>
</evidence>
<feature type="non-terminal residue" evidence="2">
    <location>
        <position position="1"/>
    </location>
</feature>
<feature type="compositionally biased region" description="Basic and acidic residues" evidence="1">
    <location>
        <begin position="65"/>
        <end position="74"/>
    </location>
</feature>
<protein>
    <submittedName>
        <fullName evidence="2">Uncharacterized protein</fullName>
    </submittedName>
</protein>
<dbReference type="EMBL" id="SNRW01030288">
    <property type="protein sequence ID" value="KAA6358156.1"/>
    <property type="molecule type" value="Genomic_DNA"/>
</dbReference>
<evidence type="ECO:0000313" key="2">
    <source>
        <dbReference type="EMBL" id="KAA6358156.1"/>
    </source>
</evidence>
<dbReference type="Proteomes" id="UP000324800">
    <property type="component" value="Unassembled WGS sequence"/>
</dbReference>
<dbReference type="AlphaFoldDB" id="A0A5J4TI71"/>
<reference evidence="2 3" key="1">
    <citation type="submission" date="2019-03" db="EMBL/GenBank/DDBJ databases">
        <title>Single cell metagenomics reveals metabolic interactions within the superorganism composed of flagellate Streblomastix strix and complex community of Bacteroidetes bacteria on its surface.</title>
        <authorList>
            <person name="Treitli S.C."/>
            <person name="Kolisko M."/>
            <person name="Husnik F."/>
            <person name="Keeling P."/>
            <person name="Hampl V."/>
        </authorList>
    </citation>
    <scope>NUCLEOTIDE SEQUENCE [LARGE SCALE GENOMIC DNA]</scope>
    <source>
        <strain evidence="2">ST1C</strain>
    </source>
</reference>
<sequence>RNESIRIYEKERQYAIDNGKGLKRARVDEALLEEEAKKKQNSSSSCSSSNSSSSSSNNQEIQEDWTGKGNKEVP</sequence>
<name>A0A5J4TI71_9EUKA</name>
<gene>
    <name evidence="2" type="ORF">EZS28_046319</name>
</gene>
<feature type="compositionally biased region" description="Low complexity" evidence="1">
    <location>
        <begin position="41"/>
        <end position="58"/>
    </location>
</feature>
<proteinExistence type="predicted"/>
<organism evidence="2 3">
    <name type="scientific">Streblomastix strix</name>
    <dbReference type="NCBI Taxonomy" id="222440"/>
    <lineage>
        <taxon>Eukaryota</taxon>
        <taxon>Metamonada</taxon>
        <taxon>Preaxostyla</taxon>
        <taxon>Oxymonadida</taxon>
        <taxon>Streblomastigidae</taxon>
        <taxon>Streblomastix</taxon>
    </lineage>
</organism>
<feature type="region of interest" description="Disordered" evidence="1">
    <location>
        <begin position="34"/>
        <end position="74"/>
    </location>
</feature>